<feature type="transmembrane region" description="Helical" evidence="6">
    <location>
        <begin position="115"/>
        <end position="132"/>
    </location>
</feature>
<proteinExistence type="inferred from homology"/>
<dbReference type="GO" id="GO:0005886">
    <property type="term" value="C:plasma membrane"/>
    <property type="evidence" value="ECO:0007669"/>
    <property type="project" value="TreeGrafter"/>
</dbReference>
<dbReference type="RefSeq" id="WP_229745094.1">
    <property type="nucleotide sequence ID" value="NZ_BMFY01000009.1"/>
</dbReference>
<dbReference type="AlphaFoldDB" id="A0A8J2TYW4"/>
<dbReference type="Proteomes" id="UP000616114">
    <property type="component" value="Unassembled WGS sequence"/>
</dbReference>
<evidence type="ECO:0000256" key="1">
    <source>
        <dbReference type="ARBA" id="ARBA00004141"/>
    </source>
</evidence>
<keyword evidence="3 6" id="KW-0812">Transmembrane</keyword>
<dbReference type="PANTHER" id="PTHR38459:SF1">
    <property type="entry name" value="PROPHAGE BACTOPRENOL-LINKED GLUCOSE TRANSLOCASE HOMOLOG"/>
    <property type="match status" value="1"/>
</dbReference>
<evidence type="ECO:0000256" key="6">
    <source>
        <dbReference type="SAM" id="Phobius"/>
    </source>
</evidence>
<feature type="transmembrane region" description="Helical" evidence="6">
    <location>
        <begin position="7"/>
        <end position="27"/>
    </location>
</feature>
<organism evidence="8 9">
    <name type="scientific">Sediminivirga luteola</name>
    <dbReference type="NCBI Taxonomy" id="1774748"/>
    <lineage>
        <taxon>Bacteria</taxon>
        <taxon>Bacillati</taxon>
        <taxon>Actinomycetota</taxon>
        <taxon>Actinomycetes</taxon>
        <taxon>Micrococcales</taxon>
        <taxon>Brevibacteriaceae</taxon>
        <taxon>Sediminivirga</taxon>
    </lineage>
</organism>
<evidence type="ECO:0000313" key="8">
    <source>
        <dbReference type="EMBL" id="GGA18643.1"/>
    </source>
</evidence>
<sequence>MNRFTRLAPLIAQLAKFGTVGGVAFIVDISVYNLLRLTVMPDYPIGAKVVSVIVATTVSWLGSRYWTFKEGRNDARVREAFWFFLINAGGLGIAMGCLFVSHYVLGFTSQLADNISGNGIGLVLGTAFRYLMYKFVLFRAAPEGEARGTHRTEDERVERSA</sequence>
<feature type="transmembrane region" description="Helical" evidence="6">
    <location>
        <begin position="80"/>
        <end position="103"/>
    </location>
</feature>
<reference evidence="8" key="1">
    <citation type="journal article" date="2014" name="Int. J. Syst. Evol. Microbiol.">
        <title>Complete genome sequence of Corynebacterium casei LMG S-19264T (=DSM 44701T), isolated from a smear-ripened cheese.</title>
        <authorList>
            <consortium name="US DOE Joint Genome Institute (JGI-PGF)"/>
            <person name="Walter F."/>
            <person name="Albersmeier A."/>
            <person name="Kalinowski J."/>
            <person name="Ruckert C."/>
        </authorList>
    </citation>
    <scope>NUCLEOTIDE SEQUENCE</scope>
    <source>
        <strain evidence="8">CGMCC 1.12785</strain>
    </source>
</reference>
<keyword evidence="9" id="KW-1185">Reference proteome</keyword>
<gene>
    <name evidence="8" type="ORF">GCM10011333_22170</name>
</gene>
<evidence type="ECO:0000256" key="4">
    <source>
        <dbReference type="ARBA" id="ARBA00022989"/>
    </source>
</evidence>
<protein>
    <recommendedName>
        <fullName evidence="7">GtrA/DPMS transmembrane domain-containing protein</fullName>
    </recommendedName>
</protein>
<evidence type="ECO:0000313" key="9">
    <source>
        <dbReference type="Proteomes" id="UP000616114"/>
    </source>
</evidence>
<dbReference type="EMBL" id="BMFY01000009">
    <property type="protein sequence ID" value="GGA18643.1"/>
    <property type="molecule type" value="Genomic_DNA"/>
</dbReference>
<evidence type="ECO:0000256" key="5">
    <source>
        <dbReference type="ARBA" id="ARBA00023136"/>
    </source>
</evidence>
<evidence type="ECO:0000259" key="7">
    <source>
        <dbReference type="Pfam" id="PF04138"/>
    </source>
</evidence>
<dbReference type="InterPro" id="IPR007267">
    <property type="entry name" value="GtrA_DPMS_TM"/>
</dbReference>
<dbReference type="InterPro" id="IPR051401">
    <property type="entry name" value="GtrA_CellWall_Glycosyl"/>
</dbReference>
<reference evidence="8" key="2">
    <citation type="submission" date="2020-09" db="EMBL/GenBank/DDBJ databases">
        <authorList>
            <person name="Sun Q."/>
            <person name="Zhou Y."/>
        </authorList>
    </citation>
    <scope>NUCLEOTIDE SEQUENCE</scope>
    <source>
        <strain evidence="8">CGMCC 1.12785</strain>
    </source>
</reference>
<dbReference type="GO" id="GO:0000271">
    <property type="term" value="P:polysaccharide biosynthetic process"/>
    <property type="evidence" value="ECO:0007669"/>
    <property type="project" value="InterPro"/>
</dbReference>
<dbReference type="Pfam" id="PF04138">
    <property type="entry name" value="GtrA_DPMS_TM"/>
    <property type="match status" value="1"/>
</dbReference>
<comment type="similarity">
    <text evidence="2">Belongs to the GtrA family.</text>
</comment>
<keyword evidence="4 6" id="KW-1133">Transmembrane helix</keyword>
<feature type="transmembrane region" description="Helical" evidence="6">
    <location>
        <begin position="47"/>
        <end position="68"/>
    </location>
</feature>
<comment type="subcellular location">
    <subcellularLocation>
        <location evidence="1">Membrane</location>
        <topology evidence="1">Multi-pass membrane protein</topology>
    </subcellularLocation>
</comment>
<dbReference type="PANTHER" id="PTHR38459">
    <property type="entry name" value="PROPHAGE BACTOPRENOL-LINKED GLUCOSE TRANSLOCASE HOMOLOG"/>
    <property type="match status" value="1"/>
</dbReference>
<comment type="caution">
    <text evidence="8">The sequence shown here is derived from an EMBL/GenBank/DDBJ whole genome shotgun (WGS) entry which is preliminary data.</text>
</comment>
<evidence type="ECO:0000256" key="2">
    <source>
        <dbReference type="ARBA" id="ARBA00009399"/>
    </source>
</evidence>
<accession>A0A8J2TYW4</accession>
<evidence type="ECO:0000256" key="3">
    <source>
        <dbReference type="ARBA" id="ARBA00022692"/>
    </source>
</evidence>
<name>A0A8J2TYW4_9MICO</name>
<feature type="domain" description="GtrA/DPMS transmembrane" evidence="7">
    <location>
        <begin position="16"/>
        <end position="138"/>
    </location>
</feature>
<keyword evidence="5 6" id="KW-0472">Membrane</keyword>